<dbReference type="OrthoDB" id="10378369at2759"/>
<sequence>MFNCLLSRTMLGGAAVTTAVATLIFAARTKPHGYLKQPEPSWSDDPNVEWVVLIDNYWDIGSGGDQCGLYKQMAAEKGMSVRDVVLDMVRDKKCGHTLTDVDPKPVPADGKAIWVGGEGGGGFTHRGPCELYIDDKMVLHSDDCSEDYPTDGGAKMSEMPVDFSSCNGNCIFTIYWLGFQNEQWQAYINCVPLSGSGSSTPTAGSSTKAPSTETETASTESNTPSAETDAVSTTTKCTPSRRLSKKMIKI</sequence>
<comment type="caution">
    <text evidence="2">The sequence shown here is derived from an EMBL/GenBank/DDBJ whole genome shotgun (WGS) entry which is preliminary data.</text>
</comment>
<protein>
    <submittedName>
        <fullName evidence="2">Uncharacterized protein</fullName>
    </submittedName>
</protein>
<reference evidence="3" key="1">
    <citation type="submission" date="2017-03" db="EMBL/GenBank/DDBJ databases">
        <title>Phytopthora megakarya and P. palmivora, two closely related causual agents of cacao black pod achieved similar genome size and gene model numbers by different mechanisms.</title>
        <authorList>
            <person name="Ali S."/>
            <person name="Shao J."/>
            <person name="Larry D.J."/>
            <person name="Kronmiller B."/>
            <person name="Shen D."/>
            <person name="Strem M.D."/>
            <person name="Melnick R.L."/>
            <person name="Guiltinan M.J."/>
            <person name="Tyler B.M."/>
            <person name="Meinhardt L.W."/>
            <person name="Bailey B.A."/>
        </authorList>
    </citation>
    <scope>NUCLEOTIDE SEQUENCE [LARGE SCALE GENOMIC DNA]</scope>
    <source>
        <strain evidence="3">zdho120</strain>
    </source>
</reference>
<dbReference type="AlphaFoldDB" id="A0A225VH21"/>
<evidence type="ECO:0000313" key="2">
    <source>
        <dbReference type="EMBL" id="OWZ04881.1"/>
    </source>
</evidence>
<gene>
    <name evidence="2" type="ORF">PHMEG_00023143</name>
</gene>
<accession>A0A225VH21</accession>
<evidence type="ECO:0000256" key="1">
    <source>
        <dbReference type="SAM" id="MobiDB-lite"/>
    </source>
</evidence>
<evidence type="ECO:0000313" key="3">
    <source>
        <dbReference type="Proteomes" id="UP000198211"/>
    </source>
</evidence>
<proteinExistence type="predicted"/>
<feature type="region of interest" description="Disordered" evidence="1">
    <location>
        <begin position="199"/>
        <end position="250"/>
    </location>
</feature>
<dbReference type="STRING" id="4795.A0A225VH21"/>
<organism evidence="2 3">
    <name type="scientific">Phytophthora megakarya</name>
    <dbReference type="NCBI Taxonomy" id="4795"/>
    <lineage>
        <taxon>Eukaryota</taxon>
        <taxon>Sar</taxon>
        <taxon>Stramenopiles</taxon>
        <taxon>Oomycota</taxon>
        <taxon>Peronosporomycetes</taxon>
        <taxon>Peronosporales</taxon>
        <taxon>Peronosporaceae</taxon>
        <taxon>Phytophthora</taxon>
    </lineage>
</organism>
<name>A0A225VH21_9STRA</name>
<dbReference type="Proteomes" id="UP000198211">
    <property type="component" value="Unassembled WGS sequence"/>
</dbReference>
<keyword evidence="3" id="KW-1185">Reference proteome</keyword>
<dbReference type="EMBL" id="NBNE01004727">
    <property type="protein sequence ID" value="OWZ04881.1"/>
    <property type="molecule type" value="Genomic_DNA"/>
</dbReference>
<feature type="compositionally biased region" description="Low complexity" evidence="1">
    <location>
        <begin position="199"/>
        <end position="228"/>
    </location>
</feature>